<dbReference type="Proteomes" id="UP000266426">
    <property type="component" value="Unassembled WGS sequence"/>
</dbReference>
<evidence type="ECO:0000313" key="3">
    <source>
        <dbReference type="Proteomes" id="UP000266426"/>
    </source>
</evidence>
<gene>
    <name evidence="2" type="ORF">C4541_01055</name>
</gene>
<dbReference type="AlphaFoldDB" id="A0A3A4RGP9"/>
<organism evidence="2 3">
    <name type="scientific">Candidatus Auribacter fodinae</name>
    <dbReference type="NCBI Taxonomy" id="2093366"/>
    <lineage>
        <taxon>Bacteria</taxon>
        <taxon>Pseudomonadati</taxon>
        <taxon>Candidatus Auribacterota</taxon>
        <taxon>Candidatus Auribacteria</taxon>
        <taxon>Candidatus Auribacterales</taxon>
        <taxon>Candidatus Auribacteraceae</taxon>
        <taxon>Candidatus Auribacter</taxon>
    </lineage>
</organism>
<evidence type="ECO:0000313" key="2">
    <source>
        <dbReference type="EMBL" id="RJP61820.1"/>
    </source>
</evidence>
<reference evidence="2 3" key="1">
    <citation type="journal article" date="2017" name="ISME J.">
        <title>Energy and carbon metabolisms in a deep terrestrial subsurface fluid microbial community.</title>
        <authorList>
            <person name="Momper L."/>
            <person name="Jungbluth S.P."/>
            <person name="Lee M.D."/>
            <person name="Amend J.P."/>
        </authorList>
    </citation>
    <scope>NUCLEOTIDE SEQUENCE [LARGE SCALE GENOMIC DNA]</scope>
    <source>
        <strain evidence="2">SURF_26</strain>
    </source>
</reference>
<dbReference type="EMBL" id="QZJZ01000008">
    <property type="protein sequence ID" value="RJP61820.1"/>
    <property type="molecule type" value="Genomic_DNA"/>
</dbReference>
<sequence>MPRKMLITGATGLVGGYFLARMLRNTDADIVVIARPKPKHTAEERINNILRYFGISSCQPRMKVLAGDITEPRCGLSDLTVNSISDGLTDIFHAAADLSFDKSRTETLVETNIKGTENVLQLCPSDTRLFYVSTAYIAGSTHGDFSESDVDCGQSFNNDYEKTKCLAEKMVRDYFRGSDELLTIMRPSIITGEYTSGKTFQFAGFYTVLRVLYSLANSKLPKTIYLPYIPECTKNFIPVDCLSDMIEEIFTTQKLWGTTYNLVNESPVSQFEMQTLFSEVLGLNIRNDDPSLALRPHNAALLESIDWYTAYLQNEPSFQCDNRNKLASSKVQMQFDRKYLETILAFCVQKRWRHSHAVC</sequence>
<evidence type="ECO:0000259" key="1">
    <source>
        <dbReference type="Pfam" id="PF07993"/>
    </source>
</evidence>
<dbReference type="InterPro" id="IPR013120">
    <property type="entry name" value="FAR_NAD-bd"/>
</dbReference>
<dbReference type="Gene3D" id="3.40.50.720">
    <property type="entry name" value="NAD(P)-binding Rossmann-like Domain"/>
    <property type="match status" value="1"/>
</dbReference>
<dbReference type="PANTHER" id="PTHR11011">
    <property type="entry name" value="MALE STERILITY PROTEIN 2-RELATED"/>
    <property type="match status" value="1"/>
</dbReference>
<dbReference type="InterPro" id="IPR026055">
    <property type="entry name" value="FAR"/>
</dbReference>
<accession>A0A3A4RGP9</accession>
<dbReference type="GO" id="GO:0035336">
    <property type="term" value="P:long-chain fatty-acyl-CoA metabolic process"/>
    <property type="evidence" value="ECO:0007669"/>
    <property type="project" value="TreeGrafter"/>
</dbReference>
<dbReference type="InterPro" id="IPR036291">
    <property type="entry name" value="NAD(P)-bd_dom_sf"/>
</dbReference>
<dbReference type="GO" id="GO:0080019">
    <property type="term" value="F:alcohol-forming very long-chain fatty acyl-CoA reductase activity"/>
    <property type="evidence" value="ECO:0007669"/>
    <property type="project" value="InterPro"/>
</dbReference>
<feature type="domain" description="Thioester reductase (TE)" evidence="1">
    <location>
        <begin position="7"/>
        <end position="246"/>
    </location>
</feature>
<dbReference type="Pfam" id="PF07993">
    <property type="entry name" value="NAD_binding_4"/>
    <property type="match status" value="1"/>
</dbReference>
<protein>
    <submittedName>
        <fullName evidence="2">NAD-dependent epimerase/dehydratase family protein</fullName>
    </submittedName>
</protein>
<dbReference type="PANTHER" id="PTHR11011:SF45">
    <property type="entry name" value="FATTY ACYL-COA REDUCTASE CG8306-RELATED"/>
    <property type="match status" value="1"/>
</dbReference>
<comment type="caution">
    <text evidence="2">The sequence shown here is derived from an EMBL/GenBank/DDBJ whole genome shotgun (WGS) entry which is preliminary data.</text>
</comment>
<dbReference type="SUPFAM" id="SSF51735">
    <property type="entry name" value="NAD(P)-binding Rossmann-fold domains"/>
    <property type="match status" value="1"/>
</dbReference>
<name>A0A3A4RGP9_9BACT</name>
<proteinExistence type="predicted"/>